<dbReference type="CDD" id="cd00567">
    <property type="entry name" value="ACAD"/>
    <property type="match status" value="1"/>
</dbReference>
<evidence type="ECO:0008006" key="8">
    <source>
        <dbReference type="Google" id="ProtNLM"/>
    </source>
</evidence>
<keyword evidence="4" id="KW-0560">Oxidoreductase</keyword>
<dbReference type="Pfam" id="PF02770">
    <property type="entry name" value="Acyl-CoA_dh_M"/>
    <property type="match status" value="1"/>
</dbReference>
<comment type="caution">
    <text evidence="7">The sequence shown here is derived from an EMBL/GenBank/DDBJ whole genome shotgun (WGS) entry which is preliminary data.</text>
</comment>
<dbReference type="EMBL" id="BARS01002316">
    <property type="protein sequence ID" value="GAF84114.1"/>
    <property type="molecule type" value="Genomic_DNA"/>
</dbReference>
<dbReference type="GO" id="GO:0003995">
    <property type="term" value="F:acyl-CoA dehydrogenase activity"/>
    <property type="evidence" value="ECO:0007669"/>
    <property type="project" value="TreeGrafter"/>
</dbReference>
<dbReference type="PANTHER" id="PTHR43884">
    <property type="entry name" value="ACYL-COA DEHYDROGENASE"/>
    <property type="match status" value="1"/>
</dbReference>
<gene>
    <name evidence="7" type="ORF">S01H1_04381</name>
</gene>
<dbReference type="InterPro" id="IPR006091">
    <property type="entry name" value="Acyl-CoA_Oxase/DH_mid-dom"/>
</dbReference>
<accession>X0ST03</accession>
<dbReference type="PANTHER" id="PTHR43884:SF20">
    <property type="entry name" value="ACYL-COA DEHYDROGENASE FADE28"/>
    <property type="match status" value="1"/>
</dbReference>
<dbReference type="AlphaFoldDB" id="X0ST03"/>
<dbReference type="InterPro" id="IPR009075">
    <property type="entry name" value="AcylCo_DH/oxidase_C"/>
</dbReference>
<evidence type="ECO:0000313" key="7">
    <source>
        <dbReference type="EMBL" id="GAF84114.1"/>
    </source>
</evidence>
<name>X0ST03_9ZZZZ</name>
<evidence type="ECO:0000256" key="1">
    <source>
        <dbReference type="ARBA" id="ARBA00009347"/>
    </source>
</evidence>
<comment type="similarity">
    <text evidence="1">Belongs to the acyl-CoA dehydrogenase family.</text>
</comment>
<evidence type="ECO:0000256" key="4">
    <source>
        <dbReference type="ARBA" id="ARBA00023002"/>
    </source>
</evidence>
<dbReference type="InterPro" id="IPR046373">
    <property type="entry name" value="Acyl-CoA_Oxase/DH_mid-dom_sf"/>
</dbReference>
<keyword evidence="3" id="KW-0274">FAD</keyword>
<feature type="domain" description="Acyl-CoA dehydrogenase/oxidase C-terminal" evidence="5">
    <location>
        <begin position="148"/>
        <end position="296"/>
    </location>
</feature>
<reference evidence="7" key="1">
    <citation type="journal article" date="2014" name="Front. Microbiol.">
        <title>High frequency of phylogenetically diverse reductive dehalogenase-homologous genes in deep subseafloor sedimentary metagenomes.</title>
        <authorList>
            <person name="Kawai M."/>
            <person name="Futagami T."/>
            <person name="Toyoda A."/>
            <person name="Takaki Y."/>
            <person name="Nishi S."/>
            <person name="Hori S."/>
            <person name="Arai W."/>
            <person name="Tsubouchi T."/>
            <person name="Morono Y."/>
            <person name="Uchiyama I."/>
            <person name="Ito T."/>
            <person name="Fujiyama A."/>
            <person name="Inagaki F."/>
            <person name="Takami H."/>
        </authorList>
    </citation>
    <scope>NUCLEOTIDE SEQUENCE</scope>
    <source>
        <strain evidence="7">Expedition CK06-06</strain>
    </source>
</reference>
<sequence>MCLPGPFFSTVVLGGLTIVEAGNESQLSEFLTKIAGGDMIFTLALNEPAATRYDPPLITTKATAEQNNYIIDGIKLFVPDANVADYMICVARTEGEPDSREGITLFLVDAKSPGIKCTLLKTVARDKQCEVAFGKVKVPGRNILGELNKGWPCLEKILQKAAVVKCAEMVGGAQKVLELTTSYAKKREQFGQVIGSFQAVQHHCANMLIDVDGGKWITYKAAWMLSEGIPCNREVAAAKAWVSEAFKRVVSLGHEVLGGVGYMTEHDMPLYSRRAKAAEFAFGNANFHRGVVAQELGL</sequence>
<dbReference type="SUPFAM" id="SSF47203">
    <property type="entry name" value="Acyl-CoA dehydrogenase C-terminal domain-like"/>
    <property type="match status" value="1"/>
</dbReference>
<evidence type="ECO:0000259" key="6">
    <source>
        <dbReference type="Pfam" id="PF02770"/>
    </source>
</evidence>
<organism evidence="7">
    <name type="scientific">marine sediment metagenome</name>
    <dbReference type="NCBI Taxonomy" id="412755"/>
    <lineage>
        <taxon>unclassified sequences</taxon>
        <taxon>metagenomes</taxon>
        <taxon>ecological metagenomes</taxon>
    </lineage>
</organism>
<evidence type="ECO:0000259" key="5">
    <source>
        <dbReference type="Pfam" id="PF00441"/>
    </source>
</evidence>
<proteinExistence type="inferred from homology"/>
<dbReference type="Pfam" id="PF00441">
    <property type="entry name" value="Acyl-CoA_dh_1"/>
    <property type="match status" value="1"/>
</dbReference>
<evidence type="ECO:0000256" key="2">
    <source>
        <dbReference type="ARBA" id="ARBA00022630"/>
    </source>
</evidence>
<protein>
    <recommendedName>
        <fullName evidence="8">Acyl-CoA dehydrogenase/oxidase C-terminal domain-containing protein</fullName>
    </recommendedName>
</protein>
<dbReference type="SUPFAM" id="SSF56645">
    <property type="entry name" value="Acyl-CoA dehydrogenase NM domain-like"/>
    <property type="match status" value="1"/>
</dbReference>
<dbReference type="InterPro" id="IPR009100">
    <property type="entry name" value="AcylCoA_DH/oxidase_NM_dom_sf"/>
</dbReference>
<feature type="domain" description="Acyl-CoA oxidase/dehydrogenase middle" evidence="6">
    <location>
        <begin position="43"/>
        <end position="135"/>
    </location>
</feature>
<evidence type="ECO:0000256" key="3">
    <source>
        <dbReference type="ARBA" id="ARBA00022827"/>
    </source>
</evidence>
<keyword evidence="2" id="KW-0285">Flavoprotein</keyword>
<dbReference type="InterPro" id="IPR036250">
    <property type="entry name" value="AcylCo_DH-like_C"/>
</dbReference>
<dbReference type="Gene3D" id="2.40.110.10">
    <property type="entry name" value="Butyryl-CoA Dehydrogenase, subunit A, domain 2"/>
    <property type="match status" value="1"/>
</dbReference>
<dbReference type="Gene3D" id="1.20.140.10">
    <property type="entry name" value="Butyryl-CoA Dehydrogenase, subunit A, domain 3"/>
    <property type="match status" value="1"/>
</dbReference>